<dbReference type="InterPro" id="IPR052374">
    <property type="entry name" value="SERAC1"/>
</dbReference>
<evidence type="ECO:0000256" key="3">
    <source>
        <dbReference type="ARBA" id="ARBA00004370"/>
    </source>
</evidence>
<organism evidence="8">
    <name type="scientific">Fusarium oxysporum Fo47</name>
    <dbReference type="NCBI Taxonomy" id="660027"/>
    <lineage>
        <taxon>Eukaryota</taxon>
        <taxon>Fungi</taxon>
        <taxon>Dikarya</taxon>
        <taxon>Ascomycota</taxon>
        <taxon>Pezizomycotina</taxon>
        <taxon>Sordariomycetes</taxon>
        <taxon>Hypocreomycetidae</taxon>
        <taxon>Hypocreales</taxon>
        <taxon>Nectriaceae</taxon>
        <taxon>Fusarium</taxon>
        <taxon>Fusarium oxysporum species complex</taxon>
    </lineage>
</organism>
<accession>W9KPK9</accession>
<dbReference type="PANTHER" id="PTHR48182:SF2">
    <property type="entry name" value="PROTEIN SERAC1"/>
    <property type="match status" value="1"/>
</dbReference>
<keyword evidence="5" id="KW-0496">Mitochondrion</keyword>
<keyword evidence="6" id="KW-0472">Membrane</keyword>
<name>W9KPK9_FUSOX</name>
<gene>
    <name evidence="8" type="ORF">FOZG_02521</name>
</gene>
<protein>
    <recommendedName>
        <fullName evidence="9">DUF676 domain-containing protein</fullName>
    </recommendedName>
</protein>
<dbReference type="GO" id="GO:0005783">
    <property type="term" value="C:endoplasmic reticulum"/>
    <property type="evidence" value="ECO:0007669"/>
    <property type="project" value="UniProtKB-SubCell"/>
</dbReference>
<dbReference type="HOGENOM" id="CLU_1927660_0_0_1"/>
<sequence length="131" mass="14768">MPTPVKDTGFTILQDPSEPELDIVFVHGLQGHPRKSWTFHNEAMETKRLGKFLTMMSSLRWKSPTPTPPPEPQSEPDHQFRLDSTFTIIFFGTPHRGSSTAEFGQTVAEIVSNLTLTRYNANILGNLKQNT</sequence>
<comment type="subcellular location">
    <subcellularLocation>
        <location evidence="2">Endoplasmic reticulum</location>
    </subcellularLocation>
    <subcellularLocation>
        <location evidence="3">Membrane</location>
    </subcellularLocation>
    <subcellularLocation>
        <location evidence="1">Mitochondrion</location>
    </subcellularLocation>
</comment>
<evidence type="ECO:0000256" key="6">
    <source>
        <dbReference type="ARBA" id="ARBA00023136"/>
    </source>
</evidence>
<evidence type="ECO:0000256" key="2">
    <source>
        <dbReference type="ARBA" id="ARBA00004240"/>
    </source>
</evidence>
<dbReference type="GO" id="GO:0016020">
    <property type="term" value="C:membrane"/>
    <property type="evidence" value="ECO:0007669"/>
    <property type="project" value="UniProtKB-SubCell"/>
</dbReference>
<evidence type="ECO:0000256" key="5">
    <source>
        <dbReference type="ARBA" id="ARBA00023128"/>
    </source>
</evidence>
<evidence type="ECO:0000256" key="1">
    <source>
        <dbReference type="ARBA" id="ARBA00004173"/>
    </source>
</evidence>
<dbReference type="AlphaFoldDB" id="W9KPK9"/>
<keyword evidence="4" id="KW-0256">Endoplasmic reticulum</keyword>
<dbReference type="PANTHER" id="PTHR48182">
    <property type="entry name" value="PROTEIN SERAC1"/>
    <property type="match status" value="1"/>
</dbReference>
<reference evidence="8" key="2">
    <citation type="submission" date="2012-06" db="EMBL/GenBank/DDBJ databases">
        <title>Annotation of the Genome Sequence of Fusarium oxysporum Fo47.</title>
        <authorList>
            <consortium name="The Broad Institute Genomics Platform"/>
            <person name="Ma L.-J."/>
            <person name="Corby-Kistler H."/>
            <person name="Broz K."/>
            <person name="Gale L.R."/>
            <person name="Jonkers W."/>
            <person name="O'Donnell K."/>
            <person name="Ploetz R."/>
            <person name="Steinberg C."/>
            <person name="Schwartz D.C."/>
            <person name="VanEtten H."/>
            <person name="Zhou S."/>
            <person name="Young S.K."/>
            <person name="Zeng Q."/>
            <person name="Gargeya S."/>
            <person name="Fitzgerald M."/>
            <person name="Abouelleil A."/>
            <person name="Alvarado L."/>
            <person name="Chapman S.B."/>
            <person name="Gainer-Dewar J."/>
            <person name="Goldberg J."/>
            <person name="Griggs A."/>
            <person name="Gujja S."/>
            <person name="Hansen M."/>
            <person name="Howarth C."/>
            <person name="Imamovic A."/>
            <person name="Ireland A."/>
            <person name="Larimer J."/>
            <person name="McCowan C."/>
            <person name="Murphy C."/>
            <person name="Pearson M."/>
            <person name="Poon T.W."/>
            <person name="Priest M."/>
            <person name="Roberts A."/>
            <person name="Saif S."/>
            <person name="Shea T."/>
            <person name="Sykes S."/>
            <person name="Wortman J."/>
            <person name="Nusbaum C."/>
            <person name="Birren B."/>
        </authorList>
    </citation>
    <scope>NUCLEOTIDE SEQUENCE</scope>
    <source>
        <strain evidence="8">Fo47</strain>
    </source>
</reference>
<reference evidence="8" key="1">
    <citation type="submission" date="2011-06" db="EMBL/GenBank/DDBJ databases">
        <title>The Genome Sequence of Fusarium oxysporum Fo47.</title>
        <authorList>
            <consortium name="The Broad Institute Genome Sequencing Platform"/>
            <person name="Ma L.-J."/>
            <person name="Gale L.R."/>
            <person name="Schwartz D.C."/>
            <person name="Zhou S."/>
            <person name="Corby-Kistler H."/>
            <person name="Young S.K."/>
            <person name="Zeng Q."/>
            <person name="Gargeya S."/>
            <person name="Fitzgerald M."/>
            <person name="Haas B."/>
            <person name="Abouelleil A."/>
            <person name="Alvarado L."/>
            <person name="Arachchi H.M."/>
            <person name="Berlin A."/>
            <person name="Brown A."/>
            <person name="Chapman S.B."/>
            <person name="Chen Z."/>
            <person name="Dunbar C."/>
            <person name="Freedman E."/>
            <person name="Gearin G."/>
            <person name="Gellesch M."/>
            <person name="Goldberg J."/>
            <person name="Griggs A."/>
            <person name="Gujja S."/>
            <person name="Heiman D."/>
            <person name="Howarth C."/>
            <person name="Larson L."/>
            <person name="Lui A."/>
            <person name="MacDonald P.J.P."/>
            <person name="Mehta T."/>
            <person name="Montmayeur A."/>
            <person name="Murphy C."/>
            <person name="Neiman D."/>
            <person name="Pearson M."/>
            <person name="Priest M."/>
            <person name="Roberts A."/>
            <person name="Saif S."/>
            <person name="Shea T."/>
            <person name="Shenoy N."/>
            <person name="Sisk P."/>
            <person name="Stolte C."/>
            <person name="Sykes S."/>
            <person name="Wortman J."/>
            <person name="Nusbaum C."/>
            <person name="Birren B."/>
        </authorList>
    </citation>
    <scope>NUCLEOTIDE SEQUENCE [LARGE SCALE GENOMIC DNA]</scope>
    <source>
        <strain evidence="8">Fo47</strain>
    </source>
</reference>
<evidence type="ECO:0008006" key="9">
    <source>
        <dbReference type="Google" id="ProtNLM"/>
    </source>
</evidence>
<dbReference type="VEuPathDB" id="FungiDB:FOZG_02521"/>
<evidence type="ECO:0000256" key="4">
    <source>
        <dbReference type="ARBA" id="ARBA00022824"/>
    </source>
</evidence>
<dbReference type="GO" id="GO:0005739">
    <property type="term" value="C:mitochondrion"/>
    <property type="evidence" value="ECO:0007669"/>
    <property type="project" value="UniProtKB-SubCell"/>
</dbReference>
<proteinExistence type="predicted"/>
<dbReference type="Proteomes" id="UP000030766">
    <property type="component" value="Unassembled WGS sequence"/>
</dbReference>
<evidence type="ECO:0000313" key="8">
    <source>
        <dbReference type="EMBL" id="EWZ46372.1"/>
    </source>
</evidence>
<evidence type="ECO:0000256" key="7">
    <source>
        <dbReference type="SAM" id="MobiDB-lite"/>
    </source>
</evidence>
<dbReference type="EMBL" id="JH717897">
    <property type="protein sequence ID" value="EWZ46372.1"/>
    <property type="molecule type" value="Genomic_DNA"/>
</dbReference>
<feature type="region of interest" description="Disordered" evidence="7">
    <location>
        <begin position="59"/>
        <end position="78"/>
    </location>
</feature>